<dbReference type="Proteomes" id="UP000827872">
    <property type="component" value="Linkage Group LG04"/>
</dbReference>
<reference evidence="1" key="1">
    <citation type="submission" date="2021-08" db="EMBL/GenBank/DDBJ databases">
        <title>The first chromosome-level gecko genome reveals the dynamic sex chromosomes of Neotropical dwarf geckos (Sphaerodactylidae: Sphaerodactylus).</title>
        <authorList>
            <person name="Pinto B.J."/>
            <person name="Keating S.E."/>
            <person name="Gamble T."/>
        </authorList>
    </citation>
    <scope>NUCLEOTIDE SEQUENCE</scope>
    <source>
        <strain evidence="1">TG3544</strain>
    </source>
</reference>
<proteinExistence type="predicted"/>
<evidence type="ECO:0000313" key="1">
    <source>
        <dbReference type="EMBL" id="KAH8005760.1"/>
    </source>
</evidence>
<protein>
    <submittedName>
        <fullName evidence="1">Uncharacterized protein</fullName>
    </submittedName>
</protein>
<organism evidence="1 2">
    <name type="scientific">Sphaerodactylus townsendi</name>
    <dbReference type="NCBI Taxonomy" id="933632"/>
    <lineage>
        <taxon>Eukaryota</taxon>
        <taxon>Metazoa</taxon>
        <taxon>Chordata</taxon>
        <taxon>Craniata</taxon>
        <taxon>Vertebrata</taxon>
        <taxon>Euteleostomi</taxon>
        <taxon>Lepidosauria</taxon>
        <taxon>Squamata</taxon>
        <taxon>Bifurcata</taxon>
        <taxon>Gekkota</taxon>
        <taxon>Sphaerodactylidae</taxon>
        <taxon>Sphaerodactylus</taxon>
    </lineage>
</organism>
<keyword evidence="2" id="KW-1185">Reference proteome</keyword>
<evidence type="ECO:0000313" key="2">
    <source>
        <dbReference type="Proteomes" id="UP000827872"/>
    </source>
</evidence>
<accession>A0ACB8FJP7</accession>
<name>A0ACB8FJP7_9SAUR</name>
<comment type="caution">
    <text evidence="1">The sequence shown here is derived from an EMBL/GenBank/DDBJ whole genome shotgun (WGS) entry which is preliminary data.</text>
</comment>
<dbReference type="EMBL" id="CM037617">
    <property type="protein sequence ID" value="KAH8005760.1"/>
    <property type="molecule type" value="Genomic_DNA"/>
</dbReference>
<gene>
    <name evidence="1" type="ORF">K3G42_031088</name>
</gene>
<sequence length="115" mass="12446">MAEVGRTAQRARPCWALRLAPQPGLGGAPCAQAQAAGAAPQAATWSSVMRQESVTIGRNYRRPDVHMGRSSFISRRHLSWLRAPHFYLRCLGKNGVCRRRPSSGAGTCPPAAPRP</sequence>